<sequence length="137" mass="15842">MRREILTGILGLVSTVLALGAQTGNSPKIINQNVTEPVIFIEEVSPVNLGFDTALYLPEDFNPYAHPENFMDVSFIEEEDKVELDFDVQEYLPKYFNPYKKYFDLNSIEYIEEEEEIEFDFEIRHYLPEGFSAISAS</sequence>
<dbReference type="EMBL" id="JAPFQP010000001">
    <property type="protein sequence ID" value="MCX2717985.1"/>
    <property type="molecule type" value="Genomic_DNA"/>
</dbReference>
<accession>A0AAE3MHR2</accession>
<evidence type="ECO:0000313" key="2">
    <source>
        <dbReference type="Proteomes" id="UP001207116"/>
    </source>
</evidence>
<name>A0AAE3MHR2_9FLAO</name>
<gene>
    <name evidence="1" type="ORF">OO016_00095</name>
</gene>
<dbReference type="AlphaFoldDB" id="A0AAE3MHR2"/>
<dbReference type="RefSeq" id="WP_266009919.1">
    <property type="nucleotide sequence ID" value="NZ_JAPFQP010000001.1"/>
</dbReference>
<dbReference type="Proteomes" id="UP001207116">
    <property type="component" value="Unassembled WGS sequence"/>
</dbReference>
<proteinExistence type="predicted"/>
<evidence type="ECO:0000313" key="1">
    <source>
        <dbReference type="EMBL" id="MCX2717985.1"/>
    </source>
</evidence>
<organism evidence="1 2">
    <name type="scientific">Lentiprolixibacter aurantiacus</name>
    <dbReference type="NCBI Taxonomy" id="2993939"/>
    <lineage>
        <taxon>Bacteria</taxon>
        <taxon>Pseudomonadati</taxon>
        <taxon>Bacteroidota</taxon>
        <taxon>Flavobacteriia</taxon>
        <taxon>Flavobacteriales</taxon>
        <taxon>Flavobacteriaceae</taxon>
        <taxon>Lentiprolixibacter</taxon>
    </lineage>
</organism>
<reference evidence="1" key="1">
    <citation type="submission" date="2022-11" db="EMBL/GenBank/DDBJ databases">
        <title>The characterization of three novel Bacteroidetes species and genomic analysis of their roles in tidal elemental geochemical cycles.</title>
        <authorList>
            <person name="Ma K.-J."/>
        </authorList>
    </citation>
    <scope>NUCLEOTIDE SEQUENCE</scope>
    <source>
        <strain evidence="1">M415</strain>
    </source>
</reference>
<comment type="caution">
    <text evidence="1">The sequence shown here is derived from an EMBL/GenBank/DDBJ whole genome shotgun (WGS) entry which is preliminary data.</text>
</comment>
<protein>
    <submittedName>
        <fullName evidence="1">Uncharacterized protein</fullName>
    </submittedName>
</protein>
<keyword evidence="2" id="KW-1185">Reference proteome</keyword>